<feature type="domain" description="DUF8176" evidence="2">
    <location>
        <begin position="36"/>
        <end position="154"/>
    </location>
</feature>
<reference evidence="3 4" key="1">
    <citation type="submission" date="2019-10" db="EMBL/GenBank/DDBJ databases">
        <title>Nocardia macrotermitis sp. nov. and Nocardia aurantia sp. nov., isolated from the gut of fungus growing-termite Macrotermes natalensis.</title>
        <authorList>
            <person name="Benndorf R."/>
            <person name="Schwitalla J."/>
            <person name="Martin K."/>
            <person name="De Beer W."/>
            <person name="Kaster A.-K."/>
            <person name="Vollmers J."/>
            <person name="Poulsen M."/>
            <person name="Beemelmanns C."/>
        </authorList>
    </citation>
    <scope>NUCLEOTIDE SEQUENCE [LARGE SCALE GENOMIC DNA]</scope>
    <source>
        <strain evidence="3 4">RB56</strain>
    </source>
</reference>
<feature type="chain" id="PRO_5029633850" description="DUF8176 domain-containing protein" evidence="1">
    <location>
        <begin position="23"/>
        <end position="157"/>
    </location>
</feature>
<protein>
    <recommendedName>
        <fullName evidence="2">DUF8176 domain-containing protein</fullName>
    </recommendedName>
</protein>
<evidence type="ECO:0000256" key="1">
    <source>
        <dbReference type="SAM" id="SignalP"/>
    </source>
</evidence>
<keyword evidence="1" id="KW-0732">Signal</keyword>
<keyword evidence="4" id="KW-1185">Reference proteome</keyword>
<feature type="signal peptide" evidence="1">
    <location>
        <begin position="1"/>
        <end position="22"/>
    </location>
</feature>
<dbReference type="InterPro" id="IPR058489">
    <property type="entry name" value="DUF8176"/>
</dbReference>
<proteinExistence type="predicted"/>
<organism evidence="3 4">
    <name type="scientific">Nocardia aurantia</name>
    <dbReference type="NCBI Taxonomy" id="2585199"/>
    <lineage>
        <taxon>Bacteria</taxon>
        <taxon>Bacillati</taxon>
        <taxon>Actinomycetota</taxon>
        <taxon>Actinomycetes</taxon>
        <taxon>Mycobacteriales</taxon>
        <taxon>Nocardiaceae</taxon>
        <taxon>Nocardia</taxon>
    </lineage>
</organism>
<evidence type="ECO:0000313" key="4">
    <source>
        <dbReference type="Proteomes" id="UP000431401"/>
    </source>
</evidence>
<dbReference type="EMBL" id="WEGI01000012">
    <property type="protein sequence ID" value="MQY29960.1"/>
    <property type="molecule type" value="Genomic_DNA"/>
</dbReference>
<evidence type="ECO:0000259" key="2">
    <source>
        <dbReference type="Pfam" id="PF26527"/>
    </source>
</evidence>
<comment type="caution">
    <text evidence="3">The sequence shown here is derived from an EMBL/GenBank/DDBJ whole genome shotgun (WGS) entry which is preliminary data.</text>
</comment>
<evidence type="ECO:0000313" key="3">
    <source>
        <dbReference type="EMBL" id="MQY29960.1"/>
    </source>
</evidence>
<name>A0A7K0DW07_9NOCA</name>
<dbReference type="Proteomes" id="UP000431401">
    <property type="component" value="Unassembled WGS sequence"/>
</dbReference>
<sequence length="157" mass="16576">MLIVGLVVVILALTRNSGSHTAAPVPPTPPLSAALSCPSRVDGAVTIGNGAGGTDSGTAAILGFQHGFYSERSGAVARSFVAPDAANVSTPEIIQKAIDEQIPRGTTYCLRVEQLAGDRYNVDLTEHRPDGTTTVYRQQVSTVVRDNKNLIYAINER</sequence>
<dbReference type="Pfam" id="PF26527">
    <property type="entry name" value="DUF8176"/>
    <property type="match status" value="1"/>
</dbReference>
<accession>A0A7K0DW07</accession>
<dbReference type="AlphaFoldDB" id="A0A7K0DW07"/>
<gene>
    <name evidence="3" type="ORF">NRB56_55540</name>
</gene>